<proteinExistence type="predicted"/>
<evidence type="ECO:0000256" key="1">
    <source>
        <dbReference type="SAM" id="Phobius"/>
    </source>
</evidence>
<feature type="transmembrane region" description="Helical" evidence="1">
    <location>
        <begin position="33"/>
        <end position="52"/>
    </location>
</feature>
<protein>
    <submittedName>
        <fullName evidence="2">Uncharacterized protein</fullName>
    </submittedName>
</protein>
<feature type="transmembrane region" description="Helical" evidence="1">
    <location>
        <begin position="6"/>
        <end position="26"/>
    </location>
</feature>
<accession>A0A934WPE8</accession>
<evidence type="ECO:0000313" key="2">
    <source>
        <dbReference type="EMBL" id="MBK6087786.1"/>
    </source>
</evidence>
<evidence type="ECO:0000313" key="3">
    <source>
        <dbReference type="Proteomes" id="UP000633365"/>
    </source>
</evidence>
<organism evidence="2 3">
    <name type="scientific">Ruminococcus difficilis</name>
    <dbReference type="NCBI Taxonomy" id="2763069"/>
    <lineage>
        <taxon>Bacteria</taxon>
        <taxon>Bacillati</taxon>
        <taxon>Bacillota</taxon>
        <taxon>Clostridia</taxon>
        <taxon>Eubacteriales</taxon>
        <taxon>Oscillospiraceae</taxon>
        <taxon>Ruminococcus</taxon>
    </lineage>
</organism>
<dbReference type="AlphaFoldDB" id="A0A934WPE8"/>
<keyword evidence="1" id="KW-1133">Transmembrane helix</keyword>
<keyword evidence="1" id="KW-0812">Transmembrane</keyword>
<dbReference type="RefSeq" id="WP_186833440.1">
    <property type="nucleotide sequence ID" value="NZ_JAEQMG010000041.1"/>
</dbReference>
<sequence length="166" mass="18776">MNGIQAICMTLCYTCVAVSMITVLIPQKRTRRVMSFVVGLFFISTFITAMSAQINAIDLRTPDINEIPIPTYEETDPQDAVAQMTADHLTQALNELLNNEGIFPRDIRLTLKISDEGRISVVRADIYISEKDKDKTPEIKSIIYRNISKEPEIHVTGEEVQQMAER</sequence>
<keyword evidence="1" id="KW-0472">Membrane</keyword>
<dbReference type="EMBL" id="JAEQMG010000041">
    <property type="protein sequence ID" value="MBK6087786.1"/>
    <property type="molecule type" value="Genomic_DNA"/>
</dbReference>
<gene>
    <name evidence="2" type="ORF">JKK62_03805</name>
</gene>
<comment type="caution">
    <text evidence="2">The sequence shown here is derived from an EMBL/GenBank/DDBJ whole genome shotgun (WGS) entry which is preliminary data.</text>
</comment>
<name>A0A934WPE8_9FIRM</name>
<dbReference type="Proteomes" id="UP000633365">
    <property type="component" value="Unassembled WGS sequence"/>
</dbReference>
<reference evidence="2" key="1">
    <citation type="submission" date="2021-01" db="EMBL/GenBank/DDBJ databases">
        <title>Genome public.</title>
        <authorList>
            <person name="Liu C."/>
            <person name="Sun Q."/>
        </authorList>
    </citation>
    <scope>NUCLEOTIDE SEQUENCE</scope>
    <source>
        <strain evidence="2">M6</strain>
    </source>
</reference>
<keyword evidence="3" id="KW-1185">Reference proteome</keyword>